<accession>A0A250X5Q6</accession>
<reference evidence="3 4" key="1">
    <citation type="submission" date="2017-08" db="EMBL/GenBank/DDBJ databases">
        <title>Acidophilic green algal genome provides insights into adaptation to an acidic environment.</title>
        <authorList>
            <person name="Hirooka S."/>
            <person name="Hirose Y."/>
            <person name="Kanesaki Y."/>
            <person name="Higuchi S."/>
            <person name="Fujiwara T."/>
            <person name="Onuma R."/>
            <person name="Era A."/>
            <person name="Ohbayashi R."/>
            <person name="Uzuka A."/>
            <person name="Nozaki H."/>
            <person name="Yoshikawa H."/>
            <person name="Miyagishima S.Y."/>
        </authorList>
    </citation>
    <scope>NUCLEOTIDE SEQUENCE [LARGE SCALE GENOMIC DNA]</scope>
    <source>
        <strain evidence="3 4">NIES-2499</strain>
    </source>
</reference>
<dbReference type="CDD" id="cd14686">
    <property type="entry name" value="bZIP"/>
    <property type="match status" value="1"/>
</dbReference>
<dbReference type="EMBL" id="BEGY01000032">
    <property type="protein sequence ID" value="GAX78427.1"/>
    <property type="molecule type" value="Genomic_DNA"/>
</dbReference>
<keyword evidence="4" id="KW-1185">Reference proteome</keyword>
<evidence type="ECO:0000313" key="3">
    <source>
        <dbReference type="EMBL" id="GAX78427.1"/>
    </source>
</evidence>
<protein>
    <recommendedName>
        <fullName evidence="5">BZIP domain-containing protein</fullName>
    </recommendedName>
</protein>
<evidence type="ECO:0000313" key="4">
    <source>
        <dbReference type="Proteomes" id="UP000232323"/>
    </source>
</evidence>
<feature type="coiled-coil region" evidence="1">
    <location>
        <begin position="252"/>
        <end position="279"/>
    </location>
</feature>
<comment type="caution">
    <text evidence="3">The sequence shown here is derived from an EMBL/GenBank/DDBJ whole genome shotgun (WGS) entry which is preliminary data.</text>
</comment>
<evidence type="ECO:0000256" key="1">
    <source>
        <dbReference type="SAM" id="Coils"/>
    </source>
</evidence>
<organism evidence="3 4">
    <name type="scientific">Chlamydomonas eustigma</name>
    <dbReference type="NCBI Taxonomy" id="1157962"/>
    <lineage>
        <taxon>Eukaryota</taxon>
        <taxon>Viridiplantae</taxon>
        <taxon>Chlorophyta</taxon>
        <taxon>core chlorophytes</taxon>
        <taxon>Chlorophyceae</taxon>
        <taxon>CS clade</taxon>
        <taxon>Chlamydomonadales</taxon>
        <taxon>Chlamydomonadaceae</taxon>
        <taxon>Chlamydomonas</taxon>
    </lineage>
</organism>
<keyword evidence="1" id="KW-0175">Coiled coil</keyword>
<gene>
    <name evidence="3" type="ORF">CEUSTIGMA_g5868.t1</name>
</gene>
<sequence length="722" mass="80522">MQSVFSSYPVITTVLASKPNVQLNSLNCTIDQQVHGIPSPNAKNAVSIDCADVFSEASSKALLSIPPDMLDSPDLPELSFLLNDLEENVMKEEGSTFVDGRPCTTNWQQIYSGSTRWGEQMPLPTANKQELQTLESLLHKVQDIVNSTLTHGSSDAVGQTLLQLQELVIQQQQQLASKNAAPAFMSALSSPVQSMTTDVTNFNGFSSHPVMHTASPKSTTTRKGGKRDDAVSAPVKEIQKLSKRVRERKEKFDLLESVLEEKRAQAAELMRQNIQLRRRQKMLDTFIKVRDTELQAYRDMEIASKTGEWEKVLPTHPMMTHYTLEKIKYLDEDTWKASYKYIYEEQVRLLCLFNSLPHVTGDAAISVIIKDEPESLTTGPSMKDSTTSSSAVAQWSLVSAGATIQSSDNKLSTTSSSAVAQWSPVSAGDTIQSSDNKLSTTSSSAVAQWSPVSAGDTIQSSDNKLSTTSSTLIHHPEWRSIITASSLYVASPSYPEQPADLSALSIGTAFQEEVVNETVEGNTSLMDIYRDPQEQLEDFSQNMNKLRKCIQFINPTFVHNMAVSSSNISYPPLHWHQVLGTCTLNEEQSQDLLMMDKILTQFNQRVLEDRQQLMFKLTEQVQVWQSSHKLVTSTRVDLDHVVIMEQLKKNMLRDRCLNFLASEVFFFHILSTLQRFTIFVASYPRIPNKLAIIQEFLEQVKQQEVKQQGMTARAGEAAGGGC</sequence>
<name>A0A250X5Q6_9CHLO</name>
<dbReference type="Proteomes" id="UP000232323">
    <property type="component" value="Unassembled WGS sequence"/>
</dbReference>
<evidence type="ECO:0008006" key="5">
    <source>
        <dbReference type="Google" id="ProtNLM"/>
    </source>
</evidence>
<evidence type="ECO:0000256" key="2">
    <source>
        <dbReference type="SAM" id="MobiDB-lite"/>
    </source>
</evidence>
<proteinExistence type="predicted"/>
<dbReference type="AlphaFoldDB" id="A0A250X5Q6"/>
<feature type="region of interest" description="Disordered" evidence="2">
    <location>
        <begin position="207"/>
        <end position="229"/>
    </location>
</feature>